<dbReference type="InterPro" id="IPR050950">
    <property type="entry name" value="HTH-type_LysR_regulators"/>
</dbReference>
<feature type="domain" description="HTH lysR-type" evidence="1">
    <location>
        <begin position="3"/>
        <end position="60"/>
    </location>
</feature>
<dbReference type="Pfam" id="PF00126">
    <property type="entry name" value="HTH_1"/>
    <property type="match status" value="1"/>
</dbReference>
<dbReference type="Gene3D" id="1.10.10.10">
    <property type="entry name" value="Winged helix-like DNA-binding domain superfamily/Winged helix DNA-binding domain"/>
    <property type="match status" value="1"/>
</dbReference>
<protein>
    <submittedName>
        <fullName evidence="2">LysR family transcriptional regulator</fullName>
    </submittedName>
</protein>
<dbReference type="GO" id="GO:0005829">
    <property type="term" value="C:cytosol"/>
    <property type="evidence" value="ECO:0007669"/>
    <property type="project" value="TreeGrafter"/>
</dbReference>
<gene>
    <name evidence="2" type="ORF">LLT6_05500</name>
</gene>
<dbReference type="SUPFAM" id="SSF46785">
    <property type="entry name" value="Winged helix' DNA-binding domain"/>
    <property type="match status" value="1"/>
</dbReference>
<organism evidence="2 3">
    <name type="scientific">Lactococcus cremoris subsp. cremoris TIFN6</name>
    <dbReference type="NCBI Taxonomy" id="1234876"/>
    <lineage>
        <taxon>Bacteria</taxon>
        <taxon>Bacillati</taxon>
        <taxon>Bacillota</taxon>
        <taxon>Bacilli</taxon>
        <taxon>Lactobacillales</taxon>
        <taxon>Streptococcaceae</taxon>
        <taxon>Lactococcus</taxon>
        <taxon>Lactococcus cremoris subsp. cremoris</taxon>
    </lineage>
</organism>
<accession>T0TPJ7</accession>
<dbReference type="InterPro" id="IPR000847">
    <property type="entry name" value="LysR_HTH_N"/>
</dbReference>
<dbReference type="PROSITE" id="PS50931">
    <property type="entry name" value="HTH_LYSR"/>
    <property type="match status" value="1"/>
</dbReference>
<sequence>MNLNLRDLEYFYQLSKLRSFTNVAKYFRVSQPTISYAIKRLESYYDCDLFYKDSSHQVVDLTPEGDLLAMRTNEILSELNHTKKAIHRSSMKDFKVGFPPIISSYLLSKILKEEESLNFLNALHMIYGGSNELLSQLYFLEYSRFVRRCNALLPSIQVIRQALVFKEVEGISVSIIDSFPIPLCQPIRNFKSKVLGDYANVGYNATKAQYFYGCKCHALVSESDYVIDYTITPDSMADSSMTEEVLSQF</sequence>
<dbReference type="InterPro" id="IPR036390">
    <property type="entry name" value="WH_DNA-bd_sf"/>
</dbReference>
<feature type="non-terminal residue" evidence="2">
    <location>
        <position position="249"/>
    </location>
</feature>
<dbReference type="InterPro" id="IPR036388">
    <property type="entry name" value="WH-like_DNA-bd_sf"/>
</dbReference>
<dbReference type="Proteomes" id="UP000015854">
    <property type="component" value="Unassembled WGS sequence"/>
</dbReference>
<dbReference type="Pfam" id="PF13612">
    <property type="entry name" value="DDE_Tnp_1_3"/>
    <property type="match status" value="1"/>
</dbReference>
<comment type="caution">
    <text evidence="2">The sequence shown here is derived from an EMBL/GenBank/DDBJ whole genome shotgun (WGS) entry which is preliminary data.</text>
</comment>
<name>T0TPJ7_LACLC</name>
<evidence type="ECO:0000313" key="2">
    <source>
        <dbReference type="EMBL" id="EQC57588.1"/>
    </source>
</evidence>
<proteinExistence type="predicted"/>
<evidence type="ECO:0000313" key="3">
    <source>
        <dbReference type="Proteomes" id="UP000015854"/>
    </source>
</evidence>
<dbReference type="GO" id="GO:0003700">
    <property type="term" value="F:DNA-binding transcription factor activity"/>
    <property type="evidence" value="ECO:0007669"/>
    <property type="project" value="InterPro"/>
</dbReference>
<dbReference type="AlphaFoldDB" id="T0TPJ7"/>
<dbReference type="PANTHER" id="PTHR30419">
    <property type="entry name" value="HTH-TYPE TRANSCRIPTIONAL REGULATOR YBHD"/>
    <property type="match status" value="1"/>
</dbReference>
<evidence type="ECO:0000259" key="1">
    <source>
        <dbReference type="PROSITE" id="PS50931"/>
    </source>
</evidence>
<reference evidence="2 3" key="1">
    <citation type="journal article" date="2013" name="ISME J.">
        <title>Multifactorial diversity sustains microbial community stability.</title>
        <authorList>
            <person name="Erkus O."/>
            <person name="de Jager V.C."/>
            <person name="Spus M."/>
            <person name="van Alen-Boerrigter I.J."/>
            <person name="van Rijswijck I.M."/>
            <person name="Hazelwood L."/>
            <person name="Janssen P.W."/>
            <person name="van Hijum S.A."/>
            <person name="Kleerebezem M."/>
            <person name="Smid E.J."/>
        </authorList>
    </citation>
    <scope>NUCLEOTIDE SEQUENCE [LARGE SCALE GENOMIC DNA]</scope>
    <source>
        <strain evidence="2 3">TIFN6</strain>
    </source>
</reference>
<dbReference type="InterPro" id="IPR025668">
    <property type="entry name" value="Tnp_DDE_dom"/>
</dbReference>
<dbReference type="EMBL" id="ATBB01000078">
    <property type="protein sequence ID" value="EQC57588.1"/>
    <property type="molecule type" value="Genomic_DNA"/>
</dbReference>